<feature type="region of interest" description="Disordered" evidence="1">
    <location>
        <begin position="382"/>
        <end position="436"/>
    </location>
</feature>
<reference evidence="2 3" key="1">
    <citation type="journal article" date="2023" name="Elife">
        <title>Identification of key yeast species and microbe-microbe interactions impacting larval growth of Drosophila in the wild.</title>
        <authorList>
            <person name="Mure A."/>
            <person name="Sugiura Y."/>
            <person name="Maeda R."/>
            <person name="Honda K."/>
            <person name="Sakurai N."/>
            <person name="Takahashi Y."/>
            <person name="Watada M."/>
            <person name="Katoh T."/>
            <person name="Gotoh A."/>
            <person name="Gotoh Y."/>
            <person name="Taniguchi I."/>
            <person name="Nakamura K."/>
            <person name="Hayashi T."/>
            <person name="Katayama T."/>
            <person name="Uemura T."/>
            <person name="Hattori Y."/>
        </authorList>
    </citation>
    <scope>NUCLEOTIDE SEQUENCE [LARGE SCALE GENOMIC DNA]</scope>
    <source>
        <strain evidence="2 3">PK-24</strain>
    </source>
</reference>
<feature type="compositionally biased region" description="Polar residues" evidence="1">
    <location>
        <begin position="425"/>
        <end position="436"/>
    </location>
</feature>
<proteinExistence type="predicted"/>
<dbReference type="AlphaFoldDB" id="A0AAV5RD03"/>
<dbReference type="EMBL" id="BTGB01000009">
    <property type="protein sequence ID" value="GMM48987.1"/>
    <property type="molecule type" value="Genomic_DNA"/>
</dbReference>
<evidence type="ECO:0000256" key="1">
    <source>
        <dbReference type="SAM" id="MobiDB-lite"/>
    </source>
</evidence>
<keyword evidence="3" id="KW-1185">Reference proteome</keyword>
<feature type="compositionally biased region" description="Acidic residues" evidence="1">
    <location>
        <begin position="385"/>
        <end position="417"/>
    </location>
</feature>
<dbReference type="Proteomes" id="UP001378960">
    <property type="component" value="Unassembled WGS sequence"/>
</dbReference>
<sequence length="436" mass="51838">MINDGKIRVIFSTDLRNDDTLTERKLYTRLELKSSELLNYEFNFNDPLYEYVNNSKITLQNTDEINIFNKFNIELDILDPQFNDIVQYHAEIDESIIDRIMNNNLLIGINREIVIIWILGLLINGKYDIEDRYKFEIFNENGNYYWNIRIFNNGLFKILTKITLNKVEVNLDDVLLKDLEYFYNENKLFKSKERDWELEKEKIAKNIFLIKEKEQLNKLKDSVRKMRMQISEYFVPLVNSLLKENKLLKGDTGDVIFSSKKRKNDIEEMKQEIFKEMEIGINNNNNNEDDEDDGGKKDKFLELARKEKNKRRKLEKVENEKVEEVKPKEHVKETNFENNSNDLEDDIVFLNKREHHSITETQSDFITANCEVNESIQLITLENDTQIDDDEDDNDDQNEDFDQETDISDYLIEENIESDEKTDYSTEVSSSGNEFD</sequence>
<evidence type="ECO:0000313" key="3">
    <source>
        <dbReference type="Proteomes" id="UP001378960"/>
    </source>
</evidence>
<organism evidence="2 3">
    <name type="scientific">Pichia kluyveri</name>
    <name type="common">Yeast</name>
    <dbReference type="NCBI Taxonomy" id="36015"/>
    <lineage>
        <taxon>Eukaryota</taxon>
        <taxon>Fungi</taxon>
        <taxon>Dikarya</taxon>
        <taxon>Ascomycota</taxon>
        <taxon>Saccharomycotina</taxon>
        <taxon>Pichiomycetes</taxon>
        <taxon>Pichiales</taxon>
        <taxon>Pichiaceae</taxon>
        <taxon>Pichia</taxon>
    </lineage>
</organism>
<comment type="caution">
    <text evidence="2">The sequence shown here is derived from an EMBL/GenBank/DDBJ whole genome shotgun (WGS) entry which is preliminary data.</text>
</comment>
<protein>
    <submittedName>
        <fullName evidence="2">Uncharacterized protein</fullName>
    </submittedName>
</protein>
<gene>
    <name evidence="2" type="ORF">DAPK24_055850</name>
</gene>
<accession>A0AAV5RD03</accession>
<evidence type="ECO:0000313" key="2">
    <source>
        <dbReference type="EMBL" id="GMM48987.1"/>
    </source>
</evidence>
<name>A0AAV5RD03_PICKL</name>